<proteinExistence type="predicted"/>
<dbReference type="Proteomes" id="UP001497644">
    <property type="component" value="Chromosome 11"/>
</dbReference>
<gene>
    <name evidence="2" type="ORF">LPLAT_LOCUS2399</name>
</gene>
<keyword evidence="3" id="KW-1185">Reference proteome</keyword>
<protein>
    <submittedName>
        <fullName evidence="2">Uncharacterized protein</fullName>
    </submittedName>
</protein>
<feature type="region of interest" description="Disordered" evidence="1">
    <location>
        <begin position="75"/>
        <end position="104"/>
    </location>
</feature>
<dbReference type="AlphaFoldDB" id="A0AAV2N9E5"/>
<dbReference type="EMBL" id="OZ034834">
    <property type="protein sequence ID" value="CAL1676161.1"/>
    <property type="molecule type" value="Genomic_DNA"/>
</dbReference>
<evidence type="ECO:0000313" key="2">
    <source>
        <dbReference type="EMBL" id="CAL1676161.1"/>
    </source>
</evidence>
<evidence type="ECO:0000256" key="1">
    <source>
        <dbReference type="SAM" id="MobiDB-lite"/>
    </source>
</evidence>
<reference evidence="2" key="1">
    <citation type="submission" date="2024-04" db="EMBL/GenBank/DDBJ databases">
        <authorList>
            <consortium name="Molecular Ecology Group"/>
        </authorList>
    </citation>
    <scope>NUCLEOTIDE SEQUENCE</scope>
</reference>
<name>A0AAV2N9E5_9HYME</name>
<organism evidence="2 3">
    <name type="scientific">Lasius platythorax</name>
    <dbReference type="NCBI Taxonomy" id="488582"/>
    <lineage>
        <taxon>Eukaryota</taxon>
        <taxon>Metazoa</taxon>
        <taxon>Ecdysozoa</taxon>
        <taxon>Arthropoda</taxon>
        <taxon>Hexapoda</taxon>
        <taxon>Insecta</taxon>
        <taxon>Pterygota</taxon>
        <taxon>Neoptera</taxon>
        <taxon>Endopterygota</taxon>
        <taxon>Hymenoptera</taxon>
        <taxon>Apocrita</taxon>
        <taxon>Aculeata</taxon>
        <taxon>Formicoidea</taxon>
        <taxon>Formicidae</taxon>
        <taxon>Formicinae</taxon>
        <taxon>Lasius</taxon>
        <taxon>Lasius</taxon>
    </lineage>
</organism>
<evidence type="ECO:0000313" key="3">
    <source>
        <dbReference type="Proteomes" id="UP001497644"/>
    </source>
</evidence>
<accession>A0AAV2N9E5</accession>
<sequence length="104" mass="11529">MFSPRDCSQYVYDWCQSGSVSIFGFGSRPQSCSTCISVHHATCVQTSEEEDVGEARFGQERGTCIVADPLLGLSQKRGRPGHIGTAYQQTDPDVEESDQRRPLR</sequence>